<feature type="region of interest" description="Disordered" evidence="1">
    <location>
        <begin position="183"/>
        <end position="222"/>
    </location>
</feature>
<dbReference type="Pfam" id="PF05239">
    <property type="entry name" value="PRC"/>
    <property type="match status" value="2"/>
</dbReference>
<evidence type="ECO:0000256" key="1">
    <source>
        <dbReference type="SAM" id="MobiDB-lite"/>
    </source>
</evidence>
<feature type="signal peptide" evidence="2">
    <location>
        <begin position="1"/>
        <end position="45"/>
    </location>
</feature>
<protein>
    <submittedName>
        <fullName evidence="4">PRC-barrel domain containing protein</fullName>
    </submittedName>
</protein>
<dbReference type="SUPFAM" id="SSF50346">
    <property type="entry name" value="PRC-barrel domain"/>
    <property type="match status" value="2"/>
</dbReference>
<organism evidence="4 5">
    <name type="scientific">Oricola cellulosilytica</name>
    <dbReference type="NCBI Taxonomy" id="1429082"/>
    <lineage>
        <taxon>Bacteria</taxon>
        <taxon>Pseudomonadati</taxon>
        <taxon>Pseudomonadota</taxon>
        <taxon>Alphaproteobacteria</taxon>
        <taxon>Hyphomicrobiales</taxon>
        <taxon>Ahrensiaceae</taxon>
        <taxon>Oricola</taxon>
    </lineage>
</organism>
<sequence>MTGFGNAWAIGCASSNTHKKEFIMKKHLLATTAAIALIATPMAMAQNADNATPATSSVFSQERNENMAPVDGFYAADPSQILATRFIGAYIYNGTGEDAETVGDVNDIIMTQDGRAVAVIAGIGGFLGIGEKEVAVSMDQLQWTTDADGDQILVGQFSKEQLEAAPAFERDNIENRKTAVMEGQQVPANEQTAEAEQPATETMEQTAEAKQPTDETTTASTPRMETVTAADAKLEATEIIGMSVTGADGEEVGEVSEILIGDSGEVEAVLIDVGGFLGMNEKPVAVSFNELQIARAEGSKDWTTIKTGLTAEALEEHKAYNKSEYEADKEAVILVAPVQ</sequence>
<name>A0A4R0PCA2_9HYPH</name>
<reference evidence="4 5" key="1">
    <citation type="journal article" date="2015" name="Antonie Van Leeuwenhoek">
        <title>Oricola cellulosilytica gen. nov., sp. nov., a cellulose-degrading bacterium of the family Phyllobacteriaceae isolated from surface seashore water, and emended descriptions of Mesorhizobium loti and Phyllobacterium myrsinacearum.</title>
        <authorList>
            <person name="Hameed A."/>
            <person name="Shahina M."/>
            <person name="Lai W.A."/>
            <person name="Lin S.Y."/>
            <person name="Young L.S."/>
            <person name="Liu Y.C."/>
            <person name="Hsu Y.H."/>
            <person name="Young C.C."/>
        </authorList>
    </citation>
    <scope>NUCLEOTIDE SEQUENCE [LARGE SCALE GENOMIC DNA]</scope>
    <source>
        <strain evidence="4 5">KCTC 52183</strain>
    </source>
</reference>
<evidence type="ECO:0000256" key="2">
    <source>
        <dbReference type="SAM" id="SignalP"/>
    </source>
</evidence>
<keyword evidence="5" id="KW-1185">Reference proteome</keyword>
<dbReference type="InterPro" id="IPR011033">
    <property type="entry name" value="PRC_barrel-like_sf"/>
</dbReference>
<dbReference type="Proteomes" id="UP000291301">
    <property type="component" value="Unassembled WGS sequence"/>
</dbReference>
<feature type="domain" description="PRC-barrel" evidence="3">
    <location>
        <begin position="80"/>
        <end position="154"/>
    </location>
</feature>
<dbReference type="EMBL" id="SJST01000002">
    <property type="protein sequence ID" value="TCD15092.1"/>
    <property type="molecule type" value="Genomic_DNA"/>
</dbReference>
<evidence type="ECO:0000313" key="4">
    <source>
        <dbReference type="EMBL" id="TCD15092.1"/>
    </source>
</evidence>
<dbReference type="Gene3D" id="2.30.30.240">
    <property type="entry name" value="PRC-barrel domain"/>
    <property type="match status" value="2"/>
</dbReference>
<dbReference type="InterPro" id="IPR027275">
    <property type="entry name" value="PRC-brl_dom"/>
</dbReference>
<feature type="chain" id="PRO_5020304319" evidence="2">
    <location>
        <begin position="46"/>
        <end position="339"/>
    </location>
</feature>
<feature type="domain" description="PRC-barrel" evidence="3">
    <location>
        <begin position="235"/>
        <end position="293"/>
    </location>
</feature>
<gene>
    <name evidence="4" type="ORF">E0D97_05965</name>
</gene>
<dbReference type="PANTHER" id="PTHR36505:SF1">
    <property type="entry name" value="BLR1072 PROTEIN"/>
    <property type="match status" value="1"/>
</dbReference>
<proteinExistence type="predicted"/>
<dbReference type="PANTHER" id="PTHR36505">
    <property type="entry name" value="BLR1072 PROTEIN"/>
    <property type="match status" value="1"/>
</dbReference>
<accession>A0A4R0PCA2</accession>
<keyword evidence="2" id="KW-0732">Signal</keyword>
<evidence type="ECO:0000259" key="3">
    <source>
        <dbReference type="Pfam" id="PF05239"/>
    </source>
</evidence>
<feature type="compositionally biased region" description="Low complexity" evidence="1">
    <location>
        <begin position="188"/>
        <end position="210"/>
    </location>
</feature>
<dbReference type="AlphaFoldDB" id="A0A4R0PCA2"/>
<comment type="caution">
    <text evidence="4">The sequence shown here is derived from an EMBL/GenBank/DDBJ whole genome shotgun (WGS) entry which is preliminary data.</text>
</comment>
<evidence type="ECO:0000313" key="5">
    <source>
        <dbReference type="Proteomes" id="UP000291301"/>
    </source>
</evidence>